<keyword evidence="11" id="KW-1185">Reference proteome</keyword>
<dbReference type="Gene3D" id="1.20.1730.10">
    <property type="entry name" value="Sodium/glucose cotransporter"/>
    <property type="match status" value="1"/>
</dbReference>
<evidence type="ECO:0000256" key="3">
    <source>
        <dbReference type="ARBA" id="ARBA00022448"/>
    </source>
</evidence>
<dbReference type="GeneID" id="37033530"/>
<feature type="transmembrane region" description="Helical" evidence="9">
    <location>
        <begin position="62"/>
        <end position="84"/>
    </location>
</feature>
<feature type="region of interest" description="Disordered" evidence="8">
    <location>
        <begin position="454"/>
        <end position="506"/>
    </location>
</feature>
<keyword evidence="5 9" id="KW-1133">Transmembrane helix</keyword>
<evidence type="ECO:0000256" key="2">
    <source>
        <dbReference type="ARBA" id="ARBA00006434"/>
    </source>
</evidence>
<evidence type="ECO:0000256" key="4">
    <source>
        <dbReference type="ARBA" id="ARBA00022692"/>
    </source>
</evidence>
<accession>A0A316W8B3</accession>
<dbReference type="InterPro" id="IPR038377">
    <property type="entry name" value="Na/Glc_symporter_sf"/>
</dbReference>
<dbReference type="PANTHER" id="PTHR48086">
    <property type="entry name" value="SODIUM/PROLINE SYMPORTER-RELATED"/>
    <property type="match status" value="1"/>
</dbReference>
<feature type="transmembrane region" description="Helical" evidence="9">
    <location>
        <begin position="203"/>
        <end position="227"/>
    </location>
</feature>
<feature type="transmembrane region" description="Helical" evidence="9">
    <location>
        <begin position="321"/>
        <end position="342"/>
    </location>
</feature>
<evidence type="ECO:0000256" key="6">
    <source>
        <dbReference type="ARBA" id="ARBA00023136"/>
    </source>
</evidence>
<organism evidence="10 11">
    <name type="scientific">Ceraceosorus guamensis</name>
    <dbReference type="NCBI Taxonomy" id="1522189"/>
    <lineage>
        <taxon>Eukaryota</taxon>
        <taxon>Fungi</taxon>
        <taxon>Dikarya</taxon>
        <taxon>Basidiomycota</taxon>
        <taxon>Ustilaginomycotina</taxon>
        <taxon>Exobasidiomycetes</taxon>
        <taxon>Ceraceosorales</taxon>
        <taxon>Ceraceosoraceae</taxon>
        <taxon>Ceraceosorus</taxon>
    </lineage>
</organism>
<comment type="subcellular location">
    <subcellularLocation>
        <location evidence="1">Membrane</location>
        <topology evidence="1">Multi-pass membrane protein</topology>
    </subcellularLocation>
</comment>
<feature type="transmembrane region" description="Helical" evidence="9">
    <location>
        <begin position="104"/>
        <end position="121"/>
    </location>
</feature>
<dbReference type="InterPro" id="IPR001734">
    <property type="entry name" value="Na/solute_symporter"/>
</dbReference>
<keyword evidence="4 9" id="KW-0812">Transmembrane</keyword>
<evidence type="ECO:0008006" key="12">
    <source>
        <dbReference type="Google" id="ProtNLM"/>
    </source>
</evidence>
<comment type="similarity">
    <text evidence="2 7">Belongs to the sodium:solute symporter (SSF) (TC 2.A.21) family.</text>
</comment>
<name>A0A316W8B3_9BASI</name>
<keyword evidence="3" id="KW-0813">Transport</keyword>
<keyword evidence="6 9" id="KW-0472">Membrane</keyword>
<evidence type="ECO:0000313" key="10">
    <source>
        <dbReference type="EMBL" id="PWN44991.1"/>
    </source>
</evidence>
<evidence type="ECO:0000256" key="7">
    <source>
        <dbReference type="RuleBase" id="RU362091"/>
    </source>
</evidence>
<dbReference type="OrthoDB" id="6132759at2759"/>
<dbReference type="Pfam" id="PF00474">
    <property type="entry name" value="SSF"/>
    <property type="match status" value="1"/>
</dbReference>
<feature type="transmembrane region" description="Helical" evidence="9">
    <location>
        <begin position="247"/>
        <end position="274"/>
    </location>
</feature>
<dbReference type="RefSeq" id="XP_025372151.1">
    <property type="nucleotide sequence ID" value="XM_025511660.1"/>
</dbReference>
<dbReference type="GO" id="GO:0005886">
    <property type="term" value="C:plasma membrane"/>
    <property type="evidence" value="ECO:0007669"/>
    <property type="project" value="TreeGrafter"/>
</dbReference>
<dbReference type="PANTHER" id="PTHR48086:SF10">
    <property type="entry name" value="AGR155CP"/>
    <property type="match status" value="1"/>
</dbReference>
<dbReference type="STRING" id="1522189.A0A316W8B3"/>
<evidence type="ECO:0000313" key="11">
    <source>
        <dbReference type="Proteomes" id="UP000245783"/>
    </source>
</evidence>
<dbReference type="InterPro" id="IPR050277">
    <property type="entry name" value="Sodium:Solute_Symporter"/>
</dbReference>
<evidence type="ECO:0000256" key="5">
    <source>
        <dbReference type="ARBA" id="ARBA00022989"/>
    </source>
</evidence>
<dbReference type="EMBL" id="KZ819357">
    <property type="protein sequence ID" value="PWN44991.1"/>
    <property type="molecule type" value="Genomic_DNA"/>
</dbReference>
<sequence length="506" mass="54189">MSSSLFFGYPQIAVIPDAGILGLTAYAFATVAPLWFFAWLGPQMRKLCPDGFTMAQYVRVRFGWPVGVLIAVVFVAFMLCFMLVELNTYGSVVSTLGGVNPTIAALIVAIITTIYTAYGGFQASLWTDNVQSIIILIFITIGGAAIGTRIELDQQRIDDSGLLKAHSLGGQLFFILPAALIFSQMFNQGFWQRAFASKTNKTLYLSVALATLPLFAICFLVGITGPLAQWAGLFDGITPEDDGSSNFFYIIATLPNWVQGIVLVLAGALTSSAYDTFQSAQISTIENDVLLGRVNLWWCRLILVALNVPAVVLAVKNVDILQVFLIADLGAAAVLPGTLLGLIPQLWWLNGLDVFIGACGGFFTVFIAGTIYYHGDAKAGGDLIILPQGLYVGGDDYSVLMAFFAAPLGSVGWSLASGGARIGAQWLFARVQGREFSLQRVDFDTTNYALPQDRPADLHGVHGSGNPRDRAGFEGDLYEPETGHDAKGLAGNTSDAGDDRKSVSAA</sequence>
<dbReference type="AlphaFoldDB" id="A0A316W8B3"/>
<reference evidence="10 11" key="1">
    <citation type="journal article" date="2018" name="Mol. Biol. Evol.">
        <title>Broad Genomic Sampling Reveals a Smut Pathogenic Ancestry of the Fungal Clade Ustilaginomycotina.</title>
        <authorList>
            <person name="Kijpornyongpan T."/>
            <person name="Mondo S.J."/>
            <person name="Barry K."/>
            <person name="Sandor L."/>
            <person name="Lee J."/>
            <person name="Lipzen A."/>
            <person name="Pangilinan J."/>
            <person name="LaButti K."/>
            <person name="Hainaut M."/>
            <person name="Henrissat B."/>
            <person name="Grigoriev I.V."/>
            <person name="Spatafora J.W."/>
            <person name="Aime M.C."/>
        </authorList>
    </citation>
    <scope>NUCLEOTIDE SEQUENCE [LARGE SCALE GENOMIC DNA]</scope>
    <source>
        <strain evidence="10 11">MCA 4658</strain>
    </source>
</reference>
<dbReference type="PROSITE" id="PS50283">
    <property type="entry name" value="NA_SOLUT_SYMP_3"/>
    <property type="match status" value="1"/>
</dbReference>
<protein>
    <recommendedName>
        <fullName evidence="12">Urea transporter</fullName>
    </recommendedName>
</protein>
<dbReference type="Proteomes" id="UP000245783">
    <property type="component" value="Unassembled WGS sequence"/>
</dbReference>
<dbReference type="GO" id="GO:0015606">
    <property type="term" value="F:spermidine transmembrane transporter activity"/>
    <property type="evidence" value="ECO:0007669"/>
    <property type="project" value="TreeGrafter"/>
</dbReference>
<feature type="transmembrane region" description="Helical" evidence="9">
    <location>
        <begin position="295"/>
        <end position="315"/>
    </location>
</feature>
<feature type="transmembrane region" description="Helical" evidence="9">
    <location>
        <begin position="397"/>
        <end position="416"/>
    </location>
</feature>
<proteinExistence type="inferred from homology"/>
<feature type="transmembrane region" description="Helical" evidence="9">
    <location>
        <begin position="133"/>
        <end position="152"/>
    </location>
</feature>
<evidence type="ECO:0000256" key="9">
    <source>
        <dbReference type="SAM" id="Phobius"/>
    </source>
</evidence>
<feature type="transmembrane region" description="Helical" evidence="9">
    <location>
        <begin position="354"/>
        <end position="373"/>
    </location>
</feature>
<evidence type="ECO:0000256" key="8">
    <source>
        <dbReference type="SAM" id="MobiDB-lite"/>
    </source>
</evidence>
<gene>
    <name evidence="10" type="ORF">IE81DRAFT_286083</name>
</gene>
<evidence type="ECO:0000256" key="1">
    <source>
        <dbReference type="ARBA" id="ARBA00004141"/>
    </source>
</evidence>
<feature type="compositionally biased region" description="Basic and acidic residues" evidence="8">
    <location>
        <begin position="497"/>
        <end position="506"/>
    </location>
</feature>
<dbReference type="InParanoid" id="A0A316W8B3"/>
<feature type="transmembrane region" description="Helical" evidence="9">
    <location>
        <begin position="20"/>
        <end position="41"/>
    </location>
</feature>